<dbReference type="GO" id="GO:0016020">
    <property type="term" value="C:membrane"/>
    <property type="evidence" value="ECO:0007669"/>
    <property type="project" value="UniProtKB-SubCell"/>
</dbReference>
<proteinExistence type="inferred from homology"/>
<dbReference type="GO" id="GO:1901858">
    <property type="term" value="P:regulation of mitochondrial DNA metabolic process"/>
    <property type="evidence" value="ECO:0007669"/>
    <property type="project" value="TreeGrafter"/>
</dbReference>
<feature type="transmembrane region" description="Helical" evidence="7">
    <location>
        <begin position="86"/>
        <end position="102"/>
    </location>
</feature>
<keyword evidence="8" id="KW-1185">Reference proteome</keyword>
<name>A0A914E8F1_9BILA</name>
<evidence type="ECO:0000256" key="6">
    <source>
        <dbReference type="ARBA" id="ARBA00049743"/>
    </source>
</evidence>
<evidence type="ECO:0000313" key="8">
    <source>
        <dbReference type="Proteomes" id="UP000887540"/>
    </source>
</evidence>
<keyword evidence="3 7" id="KW-0812">Transmembrane</keyword>
<evidence type="ECO:0000256" key="2">
    <source>
        <dbReference type="ARBA" id="ARBA00006824"/>
    </source>
</evidence>
<organism evidence="8 9">
    <name type="scientific">Acrobeloides nanus</name>
    <dbReference type="NCBI Taxonomy" id="290746"/>
    <lineage>
        <taxon>Eukaryota</taxon>
        <taxon>Metazoa</taxon>
        <taxon>Ecdysozoa</taxon>
        <taxon>Nematoda</taxon>
        <taxon>Chromadorea</taxon>
        <taxon>Rhabditida</taxon>
        <taxon>Tylenchina</taxon>
        <taxon>Cephalobomorpha</taxon>
        <taxon>Cephaloboidea</taxon>
        <taxon>Cephalobidae</taxon>
        <taxon>Acrobeloides</taxon>
    </lineage>
</organism>
<sequence>MEKPMPKLLFLKRYNVDRLSPKKKQAKRKCGSVNSQSLPRAICPIFQQYKSFFLQVVTAGALAGLSDVLTQLVIQKKAWDCMKTGRFLLVVLLIMAPLQYIWMNLLNSIKGSTWGAGFKRMLVDQIVGAPVFIALFFVVMGIFEGHTFSRAILKARTIFYTVLMNSYRIWPFVQLVNMSIVPMQFRFIFGQVISFFWSMYISYMMSKAG</sequence>
<dbReference type="GO" id="GO:0005739">
    <property type="term" value="C:mitochondrion"/>
    <property type="evidence" value="ECO:0007669"/>
    <property type="project" value="TreeGrafter"/>
</dbReference>
<reference evidence="9" key="1">
    <citation type="submission" date="2022-11" db="UniProtKB">
        <authorList>
            <consortium name="WormBaseParasite"/>
        </authorList>
    </citation>
    <scope>IDENTIFICATION</scope>
</reference>
<accession>A0A914E8F1</accession>
<dbReference type="GO" id="GO:0015267">
    <property type="term" value="F:channel activity"/>
    <property type="evidence" value="ECO:0007669"/>
    <property type="project" value="TreeGrafter"/>
</dbReference>
<dbReference type="Proteomes" id="UP000887540">
    <property type="component" value="Unplaced"/>
</dbReference>
<dbReference type="PANTHER" id="PTHR11266:SF17">
    <property type="entry name" value="PROTEIN MPV17"/>
    <property type="match status" value="1"/>
</dbReference>
<evidence type="ECO:0000256" key="5">
    <source>
        <dbReference type="ARBA" id="ARBA00023136"/>
    </source>
</evidence>
<feature type="transmembrane region" description="Helical" evidence="7">
    <location>
        <begin position="185"/>
        <end position="203"/>
    </location>
</feature>
<dbReference type="AlphaFoldDB" id="A0A914E8F1"/>
<feature type="transmembrane region" description="Helical" evidence="7">
    <location>
        <begin position="52"/>
        <end position="74"/>
    </location>
</feature>
<feature type="transmembrane region" description="Helical" evidence="7">
    <location>
        <begin position="155"/>
        <end position="173"/>
    </location>
</feature>
<comment type="similarity">
    <text evidence="2 7">Belongs to the peroxisomal membrane protein PXMP2/4 family.</text>
</comment>
<dbReference type="WBParaSite" id="ACRNAN_scaffold6400.g13571.t1">
    <property type="protein sequence ID" value="ACRNAN_scaffold6400.g13571.t1"/>
    <property type="gene ID" value="ACRNAN_scaffold6400.g13571"/>
</dbReference>
<keyword evidence="5 7" id="KW-0472">Membrane</keyword>
<evidence type="ECO:0000256" key="1">
    <source>
        <dbReference type="ARBA" id="ARBA00004141"/>
    </source>
</evidence>
<evidence type="ECO:0000256" key="7">
    <source>
        <dbReference type="RuleBase" id="RU363053"/>
    </source>
</evidence>
<keyword evidence="4 7" id="KW-1133">Transmembrane helix</keyword>
<evidence type="ECO:0000256" key="4">
    <source>
        <dbReference type="ARBA" id="ARBA00022989"/>
    </source>
</evidence>
<evidence type="ECO:0000256" key="3">
    <source>
        <dbReference type="ARBA" id="ARBA00022692"/>
    </source>
</evidence>
<feature type="transmembrane region" description="Helical" evidence="7">
    <location>
        <begin position="122"/>
        <end position="143"/>
    </location>
</feature>
<comment type="subcellular location">
    <subcellularLocation>
        <location evidence="1">Membrane</location>
        <topology evidence="1">Multi-pass membrane protein</topology>
    </subcellularLocation>
</comment>
<dbReference type="PANTHER" id="PTHR11266">
    <property type="entry name" value="PEROXISOMAL MEMBRANE PROTEIN 2, PXMP2 MPV17"/>
    <property type="match status" value="1"/>
</dbReference>
<evidence type="ECO:0000313" key="9">
    <source>
        <dbReference type="WBParaSite" id="ACRNAN_scaffold6400.g13571.t1"/>
    </source>
</evidence>
<dbReference type="Pfam" id="PF04117">
    <property type="entry name" value="Mpv17_PMP22"/>
    <property type="match status" value="1"/>
</dbReference>
<protein>
    <recommendedName>
        <fullName evidence="6">Mitochondrial inner membrane protein Mpv17</fullName>
    </recommendedName>
</protein>
<dbReference type="InterPro" id="IPR007248">
    <property type="entry name" value="Mpv17_PMP22"/>
</dbReference>